<reference evidence="2" key="1">
    <citation type="journal article" date="2016" name="Genome Announc.">
        <title>Genome sequence of Ustilaginoidea virens IPU010, a rice pathogenic fungus causing false smut.</title>
        <authorList>
            <person name="Kumagai T."/>
            <person name="Ishii T."/>
            <person name="Terai G."/>
            <person name="Umemura M."/>
            <person name="Machida M."/>
            <person name="Asai K."/>
        </authorList>
    </citation>
    <scope>NUCLEOTIDE SEQUENCE [LARGE SCALE GENOMIC DNA]</scope>
    <source>
        <strain evidence="2">IPU010</strain>
    </source>
</reference>
<sequence>MSDEALCQDTCTARHAANVCGPQACLVGGTYGGGAWGQHMQVMCAPIGAPEIQRPVPIGLKSWLVWSSGPASSVRRSSVQSVAHPLKNRPRWPHGWNVVDAMKSLAYRI</sequence>
<dbReference type="AlphaFoldDB" id="A0A1B5L707"/>
<gene>
    <name evidence="1" type="ORF">UVI_02060810</name>
</gene>
<comment type="caution">
    <text evidence="1">The sequence shown here is derived from an EMBL/GenBank/DDBJ whole genome shotgun (WGS) entry which is preliminary data.</text>
</comment>
<dbReference type="Proteomes" id="UP000054053">
    <property type="component" value="Unassembled WGS sequence"/>
</dbReference>
<name>A0A1B5L707_USTVR</name>
<dbReference type="EMBL" id="BBTG02000065">
    <property type="protein sequence ID" value="GAO19413.1"/>
    <property type="molecule type" value="Genomic_DNA"/>
</dbReference>
<accession>A0A1B5L707</accession>
<protein>
    <submittedName>
        <fullName evidence="1">Uncharacterized protein</fullName>
    </submittedName>
</protein>
<proteinExistence type="predicted"/>
<evidence type="ECO:0000313" key="2">
    <source>
        <dbReference type="Proteomes" id="UP000054053"/>
    </source>
</evidence>
<organism evidence="1 2">
    <name type="scientific">Ustilaginoidea virens</name>
    <name type="common">Rice false smut fungus</name>
    <name type="synonym">Villosiclava virens</name>
    <dbReference type="NCBI Taxonomy" id="1159556"/>
    <lineage>
        <taxon>Eukaryota</taxon>
        <taxon>Fungi</taxon>
        <taxon>Dikarya</taxon>
        <taxon>Ascomycota</taxon>
        <taxon>Pezizomycotina</taxon>
        <taxon>Sordariomycetes</taxon>
        <taxon>Hypocreomycetidae</taxon>
        <taxon>Hypocreales</taxon>
        <taxon>Clavicipitaceae</taxon>
        <taxon>Ustilaginoidea</taxon>
    </lineage>
</organism>
<evidence type="ECO:0000313" key="1">
    <source>
        <dbReference type="EMBL" id="GAO19413.1"/>
    </source>
</evidence>